<sequence>MFVSSVKHIDSYYASSGTWPEFPALQDALNCEILIIGAGFSGLHTALKLAEAGVHNVAVIEASRIGWAASGRNGGQAILGWSSDMGPLEHDLGYGDALALWQDMEWAAQEIQEIPKRHGFDIDYRSGHLWCSVQAKKVAGLQHWVEEAQNRWHYEGLRFIPKAELPQWIASERYQAAVLDQNGGHLHPLKLCYGIATTLQAQGVRLFEQTRALRYQRVHDHIEVETAHGRITCRQLVLACNAYIDQLEPKLNKKMLPVGCFQVATEVLDEARLQAALPHNSCVTDNQFILDYFRRSADNRLLFGGGCTYMGGMPKDIHAFMQPLLTRVFPQFADVKIEYAWGGHLDCSVRRTPDVGMDGNVYWLHGYSGHGVLPTLAAARAVADALQGQTERIQRYQNINNPNFWGNETLAAPIEALSKMYFRLRDRF</sequence>
<organism evidence="3 4">
    <name type="scientific">Vitreoscilla massiliensis</name>
    <dbReference type="NCBI Taxonomy" id="1689272"/>
    <lineage>
        <taxon>Bacteria</taxon>
        <taxon>Pseudomonadati</taxon>
        <taxon>Pseudomonadota</taxon>
        <taxon>Betaproteobacteria</taxon>
        <taxon>Neisseriales</taxon>
        <taxon>Neisseriaceae</taxon>
        <taxon>Vitreoscilla</taxon>
    </lineage>
</organism>
<gene>
    <name evidence="3" type="ORF">LVJ82_09830</name>
</gene>
<feature type="domain" description="Rhodanese" evidence="2">
    <location>
        <begin position="39"/>
        <end position="76"/>
    </location>
</feature>
<name>A0ABY4DXI4_9NEIS</name>
<dbReference type="Gene3D" id="3.50.50.60">
    <property type="entry name" value="FAD/NAD(P)-binding domain"/>
    <property type="match status" value="1"/>
</dbReference>
<dbReference type="InterPro" id="IPR036188">
    <property type="entry name" value="FAD/NAD-bd_sf"/>
</dbReference>
<keyword evidence="4" id="KW-1185">Reference proteome</keyword>
<dbReference type="RefSeq" id="WP_058356766.1">
    <property type="nucleotide sequence ID" value="NZ_CABKVG010000009.1"/>
</dbReference>
<dbReference type="Proteomes" id="UP000832011">
    <property type="component" value="Chromosome"/>
</dbReference>
<accession>A0ABY4DXI4</accession>
<dbReference type="InterPro" id="IPR001763">
    <property type="entry name" value="Rhodanese-like_dom"/>
</dbReference>
<dbReference type="PANTHER" id="PTHR13847">
    <property type="entry name" value="SARCOSINE DEHYDROGENASE-RELATED"/>
    <property type="match status" value="1"/>
</dbReference>
<dbReference type="EMBL" id="CP091511">
    <property type="protein sequence ID" value="UOO87793.1"/>
    <property type="molecule type" value="Genomic_DNA"/>
</dbReference>
<evidence type="ECO:0000313" key="3">
    <source>
        <dbReference type="EMBL" id="UOO87793.1"/>
    </source>
</evidence>
<reference evidence="3 4" key="1">
    <citation type="journal article" date="2022" name="Res Sq">
        <title>Evolution of multicellular longitudinally dividing oral cavity symbionts (Neisseriaceae).</title>
        <authorList>
            <person name="Nyongesa S."/>
            <person name="Weber P."/>
            <person name="Bernet E."/>
            <person name="Pullido F."/>
            <person name="Nieckarz M."/>
            <person name="Delaby M."/>
            <person name="Nieves C."/>
            <person name="Viehboeck T."/>
            <person name="Krause N."/>
            <person name="Rivera-Millot A."/>
            <person name="Nakamura A."/>
            <person name="Vischer N."/>
            <person name="VanNieuwenhze M."/>
            <person name="Brun Y."/>
            <person name="Cava F."/>
            <person name="Bulgheresi S."/>
            <person name="Veyrier F."/>
        </authorList>
    </citation>
    <scope>NUCLEOTIDE SEQUENCE [LARGE SCALE GENOMIC DNA]</scope>
    <source>
        <strain evidence="3 4">SN4</strain>
    </source>
</reference>
<dbReference type="Gene3D" id="3.30.9.10">
    <property type="entry name" value="D-Amino Acid Oxidase, subunit A, domain 2"/>
    <property type="match status" value="1"/>
</dbReference>
<dbReference type="PANTHER" id="PTHR13847:SF281">
    <property type="entry name" value="FAD DEPENDENT OXIDOREDUCTASE DOMAIN-CONTAINING PROTEIN"/>
    <property type="match status" value="1"/>
</dbReference>
<dbReference type="PROSITE" id="PS50206">
    <property type="entry name" value="RHODANESE_3"/>
    <property type="match status" value="1"/>
</dbReference>
<dbReference type="SUPFAM" id="SSF51905">
    <property type="entry name" value="FAD/NAD(P)-binding domain"/>
    <property type="match status" value="1"/>
</dbReference>
<keyword evidence="1" id="KW-0560">Oxidoreductase</keyword>
<evidence type="ECO:0000313" key="4">
    <source>
        <dbReference type="Proteomes" id="UP000832011"/>
    </source>
</evidence>
<dbReference type="InterPro" id="IPR006076">
    <property type="entry name" value="FAD-dep_OxRdtase"/>
</dbReference>
<evidence type="ECO:0000259" key="2">
    <source>
        <dbReference type="PROSITE" id="PS50206"/>
    </source>
</evidence>
<dbReference type="Pfam" id="PF01266">
    <property type="entry name" value="DAO"/>
    <property type="match status" value="1"/>
</dbReference>
<proteinExistence type="predicted"/>
<protein>
    <submittedName>
        <fullName evidence="3">FAD-binding oxidoreductase</fullName>
    </submittedName>
</protein>
<evidence type="ECO:0000256" key="1">
    <source>
        <dbReference type="ARBA" id="ARBA00023002"/>
    </source>
</evidence>